<dbReference type="InterPro" id="IPR025669">
    <property type="entry name" value="AAA_dom"/>
</dbReference>
<keyword evidence="13" id="KW-1185">Reference proteome</keyword>
<dbReference type="CDD" id="cd02036">
    <property type="entry name" value="MinD"/>
    <property type="match status" value="1"/>
</dbReference>
<evidence type="ECO:0000256" key="10">
    <source>
        <dbReference type="PIRSR" id="PIRSR003092-1"/>
    </source>
</evidence>
<dbReference type="InterPro" id="IPR027417">
    <property type="entry name" value="P-loop_NTPase"/>
</dbReference>
<organism evidence="12 13">
    <name type="scientific">Domibacillus antri</name>
    <dbReference type="NCBI Taxonomy" id="1714264"/>
    <lineage>
        <taxon>Bacteria</taxon>
        <taxon>Bacillati</taxon>
        <taxon>Bacillota</taxon>
        <taxon>Bacilli</taxon>
        <taxon>Bacillales</taxon>
        <taxon>Bacillaceae</taxon>
        <taxon>Domibacillus</taxon>
    </lineage>
</organism>
<dbReference type="GO" id="GO:0051782">
    <property type="term" value="P:negative regulation of cell division"/>
    <property type="evidence" value="ECO:0007669"/>
    <property type="project" value="TreeGrafter"/>
</dbReference>
<evidence type="ECO:0000256" key="1">
    <source>
        <dbReference type="ARBA" id="ARBA00010257"/>
    </source>
</evidence>
<keyword evidence="3" id="KW-0132">Cell division</keyword>
<dbReference type="InterPro" id="IPR010223">
    <property type="entry name" value="MinD"/>
</dbReference>
<comment type="function">
    <text evidence="8">ATPase required for the correct placement of the division site. Cell division inhibitors MinC and MinD act in concert to form an inhibitor capable of blocking formation of the polar Z ring septums. Rapidly oscillates between the poles of the cell to destabilize FtsZ filaments that have formed before they mature into polar Z rings.</text>
</comment>
<evidence type="ECO:0000256" key="6">
    <source>
        <dbReference type="ARBA" id="ARBA00023210"/>
    </source>
</evidence>
<dbReference type="SUPFAM" id="SSF52540">
    <property type="entry name" value="P-loop containing nucleoside triphosphate hydrolases"/>
    <property type="match status" value="1"/>
</dbReference>
<dbReference type="GO" id="GO:0016887">
    <property type="term" value="F:ATP hydrolysis activity"/>
    <property type="evidence" value="ECO:0007669"/>
    <property type="project" value="InterPro"/>
</dbReference>
<dbReference type="PANTHER" id="PTHR43384">
    <property type="entry name" value="SEPTUM SITE-DETERMINING PROTEIN MIND HOMOLOG, CHLOROPLASTIC-RELATED"/>
    <property type="match status" value="1"/>
</dbReference>
<dbReference type="GO" id="GO:0005524">
    <property type="term" value="F:ATP binding"/>
    <property type="evidence" value="ECO:0007669"/>
    <property type="project" value="UniProtKB-KW"/>
</dbReference>
<dbReference type="InterPro" id="IPR025501">
    <property type="entry name" value="MinD_FleN"/>
</dbReference>
<evidence type="ECO:0000256" key="9">
    <source>
        <dbReference type="ARBA" id="ARBA00032845"/>
    </source>
</evidence>
<evidence type="ECO:0000256" key="7">
    <source>
        <dbReference type="ARBA" id="ARBA00023306"/>
    </source>
</evidence>
<comment type="similarity">
    <text evidence="1">Belongs to the ParA family. MinD subfamily.</text>
</comment>
<dbReference type="Pfam" id="PF13614">
    <property type="entry name" value="AAA_31"/>
    <property type="match status" value="1"/>
</dbReference>
<dbReference type="NCBIfam" id="TIGR01968">
    <property type="entry name" value="minD_bact"/>
    <property type="match status" value="1"/>
</dbReference>
<dbReference type="GO" id="GO:0009898">
    <property type="term" value="C:cytoplasmic side of plasma membrane"/>
    <property type="evidence" value="ECO:0007669"/>
    <property type="project" value="TreeGrafter"/>
</dbReference>
<evidence type="ECO:0000256" key="5">
    <source>
        <dbReference type="ARBA" id="ARBA00022840"/>
    </source>
</evidence>
<keyword evidence="5 10" id="KW-0067">ATP-binding</keyword>
<keyword evidence="6" id="KW-0717">Septation</keyword>
<evidence type="ECO:0000256" key="4">
    <source>
        <dbReference type="ARBA" id="ARBA00022741"/>
    </source>
</evidence>
<reference evidence="12 13" key="1">
    <citation type="submission" date="2016-12" db="EMBL/GenBank/DDBJ databases">
        <title>Domibacillus antri genome sequencing.</title>
        <authorList>
            <person name="Verma A."/>
            <person name="Krishnamurthi S."/>
        </authorList>
    </citation>
    <scope>NUCLEOTIDE SEQUENCE [LARGE SCALE GENOMIC DNA]</scope>
    <source>
        <strain evidence="12 13">XD80</strain>
    </source>
</reference>
<dbReference type="InterPro" id="IPR050625">
    <property type="entry name" value="ParA/MinD_ATPase"/>
</dbReference>
<evidence type="ECO:0000256" key="8">
    <source>
        <dbReference type="ARBA" id="ARBA00025436"/>
    </source>
</evidence>
<name>A0A1Q8Q825_9BACI</name>
<dbReference type="PANTHER" id="PTHR43384:SF6">
    <property type="entry name" value="SEPTUM SITE-DETERMINING PROTEIN MIND HOMOLOG, CHLOROPLASTIC"/>
    <property type="match status" value="1"/>
</dbReference>
<evidence type="ECO:0000313" key="13">
    <source>
        <dbReference type="Proteomes" id="UP000185568"/>
    </source>
</evidence>
<dbReference type="Gene3D" id="3.40.50.300">
    <property type="entry name" value="P-loop containing nucleotide triphosphate hydrolases"/>
    <property type="match status" value="1"/>
</dbReference>
<evidence type="ECO:0000256" key="2">
    <source>
        <dbReference type="ARBA" id="ARBA00016887"/>
    </source>
</evidence>
<comment type="caution">
    <text evidence="12">The sequence shown here is derived from an EMBL/GenBank/DDBJ whole genome shotgun (WGS) entry which is preliminary data.</text>
</comment>
<gene>
    <name evidence="12" type="ORF">BTO30_05880</name>
</gene>
<evidence type="ECO:0000256" key="3">
    <source>
        <dbReference type="ARBA" id="ARBA00022618"/>
    </source>
</evidence>
<feature type="binding site" evidence="10">
    <location>
        <begin position="11"/>
        <end position="18"/>
    </location>
    <ligand>
        <name>ATP</name>
        <dbReference type="ChEBI" id="CHEBI:30616"/>
    </ligand>
</feature>
<evidence type="ECO:0000259" key="11">
    <source>
        <dbReference type="Pfam" id="PF13614"/>
    </source>
</evidence>
<keyword evidence="4 10" id="KW-0547">Nucleotide-binding</keyword>
<evidence type="ECO:0000313" key="12">
    <source>
        <dbReference type="EMBL" id="OLN23488.1"/>
    </source>
</evidence>
<dbReference type="RefSeq" id="WP_075397779.1">
    <property type="nucleotide sequence ID" value="NZ_MSDU01000008.1"/>
</dbReference>
<dbReference type="GO" id="GO:0005829">
    <property type="term" value="C:cytosol"/>
    <property type="evidence" value="ECO:0007669"/>
    <property type="project" value="TreeGrafter"/>
</dbReference>
<keyword evidence="7" id="KW-0131">Cell cycle</keyword>
<feature type="domain" description="AAA" evidence="11">
    <location>
        <begin position="3"/>
        <end position="155"/>
    </location>
</feature>
<protein>
    <recommendedName>
        <fullName evidence="2">Septum site-determining protein MinD</fullName>
    </recommendedName>
    <alternativeName>
        <fullName evidence="9">Cell division inhibitor MinD</fullName>
    </alternativeName>
</protein>
<dbReference type="AlphaFoldDB" id="A0A1Q8Q825"/>
<dbReference type="OrthoDB" id="9773088at2"/>
<dbReference type="STRING" id="1714264.BTO30_05880"/>
<dbReference type="PIRSF" id="PIRSF003092">
    <property type="entry name" value="MinD"/>
    <property type="match status" value="1"/>
</dbReference>
<dbReference type="EMBL" id="MSDU01000008">
    <property type="protein sequence ID" value="OLN23488.1"/>
    <property type="molecule type" value="Genomic_DNA"/>
</dbReference>
<sequence>MGEAIVITSGKGGVGKTTTTANLGTALALQEKKVCLVDTDIGLRNLDVVMGLENRIIYDLVDVVEERCKTHQALVKDKRFNDLLYLLPAAQTTDKSAVTPEQMKKLIDELKQDYDYILIDCPAGIEQGYKNAVAGADHAIVVTTPEKSSVRDADRVIGLLEKEEGMAPPKLIVNRIRNHMVKEGDMLDVDEVAAHLSIELIGIVADDDEVIKSSHNGEPVAHNPNNRASIAYRNIARRILGESVPLQQLDQEKETFLTKFKRFIGMGRS</sequence>
<dbReference type="FunFam" id="3.40.50.300:FF:000068">
    <property type="entry name" value="Site-determining protein"/>
    <property type="match status" value="1"/>
</dbReference>
<accession>A0A1Q8Q825</accession>
<dbReference type="Proteomes" id="UP000185568">
    <property type="component" value="Unassembled WGS sequence"/>
</dbReference>
<dbReference type="GO" id="GO:0000917">
    <property type="term" value="P:division septum assembly"/>
    <property type="evidence" value="ECO:0007669"/>
    <property type="project" value="UniProtKB-KW"/>
</dbReference>
<proteinExistence type="inferred from homology"/>